<dbReference type="InterPro" id="IPR055237">
    <property type="entry name" value="Cdc6_lid"/>
</dbReference>
<dbReference type="SMART" id="SM01074">
    <property type="entry name" value="Cdc6_C"/>
    <property type="match status" value="1"/>
</dbReference>
<dbReference type="Proteomes" id="UP001597187">
    <property type="component" value="Unassembled WGS sequence"/>
</dbReference>
<dbReference type="GO" id="GO:0005524">
    <property type="term" value="F:ATP binding"/>
    <property type="evidence" value="ECO:0007669"/>
    <property type="project" value="UniProtKB-UniRule"/>
</dbReference>
<dbReference type="RefSeq" id="WP_250874116.1">
    <property type="nucleotide sequence ID" value="NZ_JALXFV010000006.1"/>
</dbReference>
<evidence type="ECO:0000256" key="4">
    <source>
        <dbReference type="ARBA" id="ARBA00022840"/>
    </source>
</evidence>
<comment type="caution">
    <text evidence="7">The sequence shown here is derived from an EMBL/GenBank/DDBJ whole genome shotgun (WGS) entry which is preliminary data.</text>
</comment>
<comment type="similarity">
    <text evidence="1 5">Belongs to the CDC6/cdc18 family.</text>
</comment>
<gene>
    <name evidence="7" type="ORF">ACFSBT_12745</name>
</gene>
<feature type="binding site" evidence="5">
    <location>
        <position position="214"/>
    </location>
    <ligand>
        <name>ATP</name>
        <dbReference type="ChEBI" id="CHEBI:30616"/>
    </ligand>
</feature>
<dbReference type="AlphaFoldDB" id="A0ABD6AXB6"/>
<dbReference type="SUPFAM" id="SSF46785">
    <property type="entry name" value="Winged helix' DNA-binding domain"/>
    <property type="match status" value="1"/>
</dbReference>
<dbReference type="InterPro" id="IPR049945">
    <property type="entry name" value="AAA_22"/>
</dbReference>
<dbReference type="Gene3D" id="1.10.10.10">
    <property type="entry name" value="Winged helix-like DNA-binding domain superfamily/Winged helix DNA-binding domain"/>
    <property type="match status" value="1"/>
</dbReference>
<dbReference type="InterPro" id="IPR014277">
    <property type="entry name" value="Orc1/Cdc6_arc"/>
</dbReference>
<dbReference type="SUPFAM" id="SSF52540">
    <property type="entry name" value="P-loop containing nucleoside triphosphate hydrolases"/>
    <property type="match status" value="1"/>
</dbReference>
<evidence type="ECO:0000256" key="5">
    <source>
        <dbReference type="HAMAP-Rule" id="MF_01407"/>
    </source>
</evidence>
<keyword evidence="3 5" id="KW-0547">Nucleotide-binding</keyword>
<dbReference type="Pfam" id="PF09079">
    <property type="entry name" value="WHD_Cdc6"/>
    <property type="match status" value="1"/>
</dbReference>
<evidence type="ECO:0000256" key="1">
    <source>
        <dbReference type="ARBA" id="ARBA00006184"/>
    </source>
</evidence>
<dbReference type="Gene3D" id="3.40.50.300">
    <property type="entry name" value="P-loop containing nucleotide triphosphate hydrolases"/>
    <property type="match status" value="1"/>
</dbReference>
<evidence type="ECO:0000313" key="8">
    <source>
        <dbReference type="Proteomes" id="UP001597187"/>
    </source>
</evidence>
<evidence type="ECO:0000256" key="2">
    <source>
        <dbReference type="ARBA" id="ARBA00022705"/>
    </source>
</evidence>
<name>A0ABD6AXB6_9EURY</name>
<dbReference type="InterPro" id="IPR027417">
    <property type="entry name" value="P-loop_NTPase"/>
</dbReference>
<dbReference type="Pfam" id="PF22703">
    <property type="entry name" value="Cdc6_lid"/>
    <property type="match status" value="1"/>
</dbReference>
<sequence length="415" mass="46754">MDDDGETSENPYETSVDIFQDEKVLKEDWKPEKLPEREADLEEIRDALKPATRGVNAHNLFVYGKTGQGKTVAIDHEIDLLQDYAQGKDDLNVSVVKTSAHNQTTSYQLCAHLVKEMRGASKKPSGIDQQSMFDLLYEEISQLETTVIFVIDEIDTIGSDDELLYEIPRARKNDKVEDQWVSVVGISNDLQFRDNLSPKAKDSLYDVEIEFAPYEGPQLTSILERRADRAFVSGVLDEGVISLCAAIAAGDEGSARQAIRLLYKAGELALNRDQKQVSERLVYEARDILQRKRIEEGMRRLTTQDQFALLSVVALEVHGNTPARTREVYKKYKSIVAQLDGNQLVERRVRDHLQSLGMQGFVFAETRNTGIQGGAHYRFELNTDLEATLEILGEDNQLSTVVTKLDQIASRKSNI</sequence>
<keyword evidence="4 5" id="KW-0067">ATP-binding</keyword>
<dbReference type="InterPro" id="IPR036388">
    <property type="entry name" value="WH-like_DNA-bd_sf"/>
</dbReference>
<dbReference type="GO" id="GO:0006260">
    <property type="term" value="P:DNA replication"/>
    <property type="evidence" value="ECO:0007669"/>
    <property type="project" value="UniProtKB-UniRule"/>
</dbReference>
<reference evidence="7 8" key="1">
    <citation type="journal article" date="2019" name="Int. J. Syst. Evol. Microbiol.">
        <title>The Global Catalogue of Microorganisms (GCM) 10K type strain sequencing project: providing services to taxonomists for standard genome sequencing and annotation.</title>
        <authorList>
            <consortium name="The Broad Institute Genomics Platform"/>
            <consortium name="The Broad Institute Genome Sequencing Center for Infectious Disease"/>
            <person name="Wu L."/>
            <person name="Ma J."/>
        </authorList>
    </citation>
    <scope>NUCLEOTIDE SEQUENCE [LARGE SCALE GENOMIC DNA]</scope>
    <source>
        <strain evidence="7 8">CGMCC 1.12563</strain>
    </source>
</reference>
<dbReference type="Gene3D" id="1.10.8.60">
    <property type="match status" value="1"/>
</dbReference>
<feature type="domain" description="Cdc6 C-terminal" evidence="6">
    <location>
        <begin position="309"/>
        <end position="392"/>
    </location>
</feature>
<comment type="function">
    <text evidence="5">Involved in regulation of DNA replication.</text>
</comment>
<proteinExistence type="inferred from homology"/>
<dbReference type="EMBL" id="JBHUDC010000006">
    <property type="protein sequence ID" value="MFD1514145.1"/>
    <property type="molecule type" value="Genomic_DNA"/>
</dbReference>
<dbReference type="InterPro" id="IPR050311">
    <property type="entry name" value="ORC1/CDC6"/>
</dbReference>
<organism evidence="7 8">
    <name type="scientific">Halomarina rubra</name>
    <dbReference type="NCBI Taxonomy" id="2071873"/>
    <lineage>
        <taxon>Archaea</taxon>
        <taxon>Methanobacteriati</taxon>
        <taxon>Methanobacteriota</taxon>
        <taxon>Stenosarchaea group</taxon>
        <taxon>Halobacteria</taxon>
        <taxon>Halobacteriales</taxon>
        <taxon>Natronomonadaceae</taxon>
        <taxon>Halomarina</taxon>
    </lineage>
</organism>
<comment type="caution">
    <text evidence="5">Lacks conserved residue(s) required for the propagation of feature annotation.</text>
</comment>
<dbReference type="HAMAP" id="MF_01407">
    <property type="entry name" value="ORC1_type_DNA_replic_protein"/>
    <property type="match status" value="1"/>
</dbReference>
<dbReference type="PANTHER" id="PTHR10763">
    <property type="entry name" value="CELL DIVISION CONTROL PROTEIN 6-RELATED"/>
    <property type="match status" value="1"/>
</dbReference>
<dbReference type="InterPro" id="IPR036390">
    <property type="entry name" value="WH_DNA-bd_sf"/>
</dbReference>
<dbReference type="NCBIfam" id="TIGR02928">
    <property type="entry name" value="orc1/cdc6 family replication initiation protein"/>
    <property type="match status" value="1"/>
</dbReference>
<keyword evidence="8" id="KW-1185">Reference proteome</keyword>
<dbReference type="PANTHER" id="PTHR10763:SF22">
    <property type="entry name" value="ORC1-TYPE DNA REPLICATION PROTEIN"/>
    <property type="match status" value="1"/>
</dbReference>
<evidence type="ECO:0000259" key="6">
    <source>
        <dbReference type="SMART" id="SM01074"/>
    </source>
</evidence>
<evidence type="ECO:0000256" key="3">
    <source>
        <dbReference type="ARBA" id="ARBA00022741"/>
    </source>
</evidence>
<protein>
    <recommendedName>
        <fullName evidence="5">ORC1-type DNA replication protein</fullName>
    </recommendedName>
</protein>
<dbReference type="Pfam" id="PF13401">
    <property type="entry name" value="AAA_22"/>
    <property type="match status" value="1"/>
</dbReference>
<feature type="binding site" evidence="5">
    <location>
        <position position="226"/>
    </location>
    <ligand>
        <name>ATP</name>
        <dbReference type="ChEBI" id="CHEBI:30616"/>
    </ligand>
</feature>
<accession>A0ABD6AXB6</accession>
<keyword evidence="2 5" id="KW-0235">DNA replication</keyword>
<dbReference type="InterPro" id="IPR015163">
    <property type="entry name" value="Cdc6_C"/>
</dbReference>
<dbReference type="CDD" id="cd08768">
    <property type="entry name" value="Cdc6_C"/>
    <property type="match status" value="1"/>
</dbReference>
<evidence type="ECO:0000313" key="7">
    <source>
        <dbReference type="EMBL" id="MFD1514145.1"/>
    </source>
</evidence>